<feature type="domain" description="RNA-dependent RNA polymerase thumb" evidence="5">
    <location>
        <begin position="545"/>
        <end position="642"/>
    </location>
</feature>
<evidence type="ECO:0000259" key="5">
    <source>
        <dbReference type="Pfam" id="PF22260"/>
    </source>
</evidence>
<keyword evidence="2" id="KW-0548">Nucleotidyltransferase</keyword>
<evidence type="ECO:0000313" key="6">
    <source>
        <dbReference type="EMBL" id="QIJ25871.1"/>
    </source>
</evidence>
<feature type="region of interest" description="Disordered" evidence="3">
    <location>
        <begin position="1039"/>
        <end position="1085"/>
    </location>
</feature>
<accession>A0A6G7M5K8</accession>
<sequence>MDTSNPVMSSDRTTVEEILERSAGVKRQDLSFLGEVAKTAKREHLFSEIVFPPLEVKQIVAEFKKNLPKVDSERNGELDDSVFEVVMEKMPVCGLMDEQGIPLHPAGKNQTGGHVKVNRVFGKTAGAPLGLAEIVEVFGPEVLQRKSVYTSGTWQGFKARLKQQMSRKTVSLYRTMSQARGAAKLGLGPALDQLDKWMPRGPNPQWPGVKTDIVDALMGGIKVTSNSSAGAPYWRNKGECMEQIINVGLPIFVKAVKENRLDELWRKNPEFFLCEVKNKTDRYKIGELTSKTRPYVSVPAHIAFMVSMLSQGFQETLKVFTEDPSSSNAYGFSSTNGGLSKMVSWMRGADKRGRVCCYGDDARIAVLRDGKVWVVDPDFKQMDGSIDGKDIELTIEWILRHLRRDLGVPETPAFWDGIAKVWKKMATDPYFVVDGTNIYRKKSKNGLMTGIPGTTLFDTVKSVGVWNTYLDTAQANGWNPLDEQRATDFMSKNGMVIKPGTWNPAVLPEDKDQQLLTDHKFLGTQIRCVDWEGQIIHVPTIPESDALEMLITQKDDPFTRVSDTTQKRTLYERMRGLFITFGFENDRVASAIHNVVNRLPAEIILMQTQVANGERPEHITLQDFNYPDSSGFPTKEFCYSLYSGLKSERYGWKQIFPDMEDLLEDLKSERRQLGRKLRLALAERSDRTRDVMYQEERESPPWDDVLEVAEAREVPNLPSFNTPNVRSEIAKVVTSSNLVPAKRLPTRSEVIYNSLLHMGGLTTVGELKRAAGVQTQSLVVAAQDHGIFMTGTQDPDLCSLYPVATPTPTVQETLITNWQKSKDKIDQGSSHRRQALIALAQDRTVRTAPEKIFLANDILVAIPDLLEPKDPDLIVAALNAPLTRLYGGMKWVSHPPQPKEPNPVKVTLYIGTSTRMERVAEARSASIKLAKAYIARMIFELNGFETEETRMTTTVKPIQKKTLSWADEVEQEDALKGPYAAPPTESIVFEAAPNLDRWKQDYPLVPDRLFPLLWKYAVEAKEPTEQVFARLLSKKQEDESRALSGGIVPPTAEQRSKRSRLNLQQRQRQNRALNARRRKKGPTPN</sequence>
<proteinExistence type="predicted"/>
<evidence type="ECO:0008006" key="7">
    <source>
        <dbReference type="Google" id="ProtNLM"/>
    </source>
</evidence>
<dbReference type="InterPro" id="IPR043502">
    <property type="entry name" value="DNA/RNA_pol_sf"/>
</dbReference>
<dbReference type="InterPro" id="IPR054433">
    <property type="entry name" value="RdRp_thumb_ribovirus"/>
</dbReference>
<organism evidence="6">
    <name type="scientific">Smithfield permutotetra-like virus</name>
    <dbReference type="NCBI Taxonomy" id="2714905"/>
    <lineage>
        <taxon>Viruses</taxon>
        <taxon>Riboviria</taxon>
    </lineage>
</organism>
<dbReference type="Pfam" id="PF22152">
    <property type="entry name" value="Permu_RdRp_palm"/>
    <property type="match status" value="1"/>
</dbReference>
<reference evidence="6" key="1">
    <citation type="submission" date="2019-12" db="EMBL/GenBank/DDBJ databases">
        <authorList>
            <person name="Ramirez A.L."/>
            <person name="Colmant A.M.G."/>
            <person name="Warrilow D."/>
            <person name="Huang B."/>
            <person name="Pyke A.T."/>
            <person name="McMahon J.L."/>
            <person name="Meyer D.B."/>
            <person name="Graham R.M.A."/>
            <person name="Jennison A.V."/>
            <person name="Ritchie S.A."/>
            <person name="van den Hurk A.F."/>
        </authorList>
    </citation>
    <scope>NUCLEOTIDE SEQUENCE</scope>
    <source>
        <strain evidence="6">SmPLV 205535</strain>
    </source>
</reference>
<keyword evidence="1" id="KW-0808">Transferase</keyword>
<dbReference type="GO" id="GO:0016779">
    <property type="term" value="F:nucleotidyltransferase activity"/>
    <property type="evidence" value="ECO:0007669"/>
    <property type="project" value="UniProtKB-KW"/>
</dbReference>
<feature type="compositionally biased region" description="Basic residues" evidence="3">
    <location>
        <begin position="1074"/>
        <end position="1085"/>
    </location>
</feature>
<feature type="domain" description="RNA-dependent RNA polymerase palm" evidence="4">
    <location>
        <begin position="156"/>
        <end position="524"/>
    </location>
</feature>
<protein>
    <recommendedName>
        <fullName evidence="7">RdRp</fullName>
    </recommendedName>
</protein>
<evidence type="ECO:0000256" key="2">
    <source>
        <dbReference type="ARBA" id="ARBA00022695"/>
    </source>
</evidence>
<dbReference type="EMBL" id="MN784079">
    <property type="protein sequence ID" value="QIJ25871.1"/>
    <property type="molecule type" value="Genomic_RNA"/>
</dbReference>
<feature type="compositionally biased region" description="Low complexity" evidence="3">
    <location>
        <begin position="1061"/>
        <end position="1073"/>
    </location>
</feature>
<evidence type="ECO:0000256" key="1">
    <source>
        <dbReference type="ARBA" id="ARBA00022679"/>
    </source>
</evidence>
<dbReference type="SUPFAM" id="SSF56672">
    <property type="entry name" value="DNA/RNA polymerases"/>
    <property type="match status" value="1"/>
</dbReference>
<dbReference type="InterPro" id="IPR054403">
    <property type="entry name" value="RdRp_palm_ribovirus"/>
</dbReference>
<dbReference type="Pfam" id="PF22260">
    <property type="entry name" value="Permu_RdRp_thumb"/>
    <property type="match status" value="1"/>
</dbReference>
<evidence type="ECO:0000259" key="4">
    <source>
        <dbReference type="Pfam" id="PF22152"/>
    </source>
</evidence>
<evidence type="ECO:0000256" key="3">
    <source>
        <dbReference type="SAM" id="MobiDB-lite"/>
    </source>
</evidence>
<name>A0A6G7M5K8_9VIRU</name>